<evidence type="ECO:0000313" key="3">
    <source>
        <dbReference type="Proteomes" id="UP001054252"/>
    </source>
</evidence>
<dbReference type="AlphaFoldDB" id="A0AAV5JLT6"/>
<name>A0AAV5JLT6_9ROSI</name>
<evidence type="ECO:0000256" key="1">
    <source>
        <dbReference type="SAM" id="Phobius"/>
    </source>
</evidence>
<feature type="transmembrane region" description="Helical" evidence="1">
    <location>
        <begin position="20"/>
        <end position="38"/>
    </location>
</feature>
<keyword evidence="1" id="KW-0472">Membrane</keyword>
<dbReference type="Proteomes" id="UP001054252">
    <property type="component" value="Unassembled WGS sequence"/>
</dbReference>
<keyword evidence="1" id="KW-0812">Transmembrane</keyword>
<organism evidence="2 3">
    <name type="scientific">Rubroshorea leprosula</name>
    <dbReference type="NCBI Taxonomy" id="152421"/>
    <lineage>
        <taxon>Eukaryota</taxon>
        <taxon>Viridiplantae</taxon>
        <taxon>Streptophyta</taxon>
        <taxon>Embryophyta</taxon>
        <taxon>Tracheophyta</taxon>
        <taxon>Spermatophyta</taxon>
        <taxon>Magnoliopsida</taxon>
        <taxon>eudicotyledons</taxon>
        <taxon>Gunneridae</taxon>
        <taxon>Pentapetalae</taxon>
        <taxon>rosids</taxon>
        <taxon>malvids</taxon>
        <taxon>Malvales</taxon>
        <taxon>Dipterocarpaceae</taxon>
        <taxon>Rubroshorea</taxon>
    </lineage>
</organism>
<gene>
    <name evidence="2" type="ORF">SLEP1_g22968</name>
</gene>
<dbReference type="EMBL" id="BPVZ01000035">
    <property type="protein sequence ID" value="GKV11745.1"/>
    <property type="molecule type" value="Genomic_DNA"/>
</dbReference>
<keyword evidence="1" id="KW-1133">Transmembrane helix</keyword>
<sequence length="51" mass="5715">MTLNWQWQLVGIPCSHPPISALWFVSLSGFIFFGLADWSGMGSPYVIPLFV</sequence>
<accession>A0AAV5JLT6</accession>
<evidence type="ECO:0000313" key="2">
    <source>
        <dbReference type="EMBL" id="GKV11745.1"/>
    </source>
</evidence>
<keyword evidence="3" id="KW-1185">Reference proteome</keyword>
<reference evidence="2 3" key="1">
    <citation type="journal article" date="2021" name="Commun. Biol.">
        <title>The genome of Shorea leprosula (Dipterocarpaceae) highlights the ecological relevance of drought in aseasonal tropical rainforests.</title>
        <authorList>
            <person name="Ng K.K.S."/>
            <person name="Kobayashi M.J."/>
            <person name="Fawcett J.A."/>
            <person name="Hatakeyama M."/>
            <person name="Paape T."/>
            <person name="Ng C.H."/>
            <person name="Ang C.C."/>
            <person name="Tnah L.H."/>
            <person name="Lee C.T."/>
            <person name="Nishiyama T."/>
            <person name="Sese J."/>
            <person name="O'Brien M.J."/>
            <person name="Copetti D."/>
            <person name="Mohd Noor M.I."/>
            <person name="Ong R.C."/>
            <person name="Putra M."/>
            <person name="Sireger I.Z."/>
            <person name="Indrioko S."/>
            <person name="Kosugi Y."/>
            <person name="Izuno A."/>
            <person name="Isagi Y."/>
            <person name="Lee S.L."/>
            <person name="Shimizu K.K."/>
        </authorList>
    </citation>
    <scope>NUCLEOTIDE SEQUENCE [LARGE SCALE GENOMIC DNA]</scope>
    <source>
        <strain evidence="2">214</strain>
    </source>
</reference>
<proteinExistence type="predicted"/>
<protein>
    <submittedName>
        <fullName evidence="2">Uncharacterized protein</fullName>
    </submittedName>
</protein>
<comment type="caution">
    <text evidence="2">The sequence shown here is derived from an EMBL/GenBank/DDBJ whole genome shotgun (WGS) entry which is preliminary data.</text>
</comment>